<feature type="compositionally biased region" description="Basic and acidic residues" evidence="1">
    <location>
        <begin position="32"/>
        <end position="43"/>
    </location>
</feature>
<reference evidence="3" key="2">
    <citation type="journal article" date="2008" name="Nucleic Acids Res.">
        <title>The rice annotation project database (RAP-DB): 2008 update.</title>
        <authorList>
            <consortium name="The rice annotation project (RAP)"/>
        </authorList>
    </citation>
    <scope>GENOME REANNOTATION</scope>
    <source>
        <strain evidence="3">cv. Nipponbare</strain>
    </source>
</reference>
<proteinExistence type="predicted"/>
<accession>Q6H6J6</accession>
<evidence type="ECO:0000313" key="3">
    <source>
        <dbReference type="Proteomes" id="UP000000763"/>
    </source>
</evidence>
<name>Q6H6J6_ORYSJ</name>
<dbReference type="Proteomes" id="UP000000763">
    <property type="component" value="Chromosome 2"/>
</dbReference>
<gene>
    <name evidence="2" type="primary">P0495C02.19</name>
</gene>
<protein>
    <submittedName>
        <fullName evidence="2">Uncharacterized protein</fullName>
    </submittedName>
</protein>
<feature type="region of interest" description="Disordered" evidence="1">
    <location>
        <begin position="1"/>
        <end position="50"/>
    </location>
</feature>
<evidence type="ECO:0000256" key="1">
    <source>
        <dbReference type="SAM" id="MobiDB-lite"/>
    </source>
</evidence>
<reference evidence="3" key="1">
    <citation type="journal article" date="2005" name="Nature">
        <title>The map-based sequence of the rice genome.</title>
        <authorList>
            <consortium name="International rice genome sequencing project (IRGSP)"/>
            <person name="Matsumoto T."/>
            <person name="Wu J."/>
            <person name="Kanamori H."/>
            <person name="Katayose Y."/>
            <person name="Fujisawa M."/>
            <person name="Namiki N."/>
            <person name="Mizuno H."/>
            <person name="Yamamoto K."/>
            <person name="Antonio B.A."/>
            <person name="Baba T."/>
            <person name="Sakata K."/>
            <person name="Nagamura Y."/>
            <person name="Aoki H."/>
            <person name="Arikawa K."/>
            <person name="Arita K."/>
            <person name="Bito T."/>
            <person name="Chiden Y."/>
            <person name="Fujitsuka N."/>
            <person name="Fukunaka R."/>
            <person name="Hamada M."/>
            <person name="Harada C."/>
            <person name="Hayashi A."/>
            <person name="Hijishita S."/>
            <person name="Honda M."/>
            <person name="Hosokawa S."/>
            <person name="Ichikawa Y."/>
            <person name="Idonuma A."/>
            <person name="Iijima M."/>
            <person name="Ikeda M."/>
            <person name="Ikeno M."/>
            <person name="Ito K."/>
            <person name="Ito S."/>
            <person name="Ito T."/>
            <person name="Ito Y."/>
            <person name="Ito Y."/>
            <person name="Iwabuchi A."/>
            <person name="Kamiya K."/>
            <person name="Karasawa W."/>
            <person name="Kurita K."/>
            <person name="Katagiri S."/>
            <person name="Kikuta A."/>
            <person name="Kobayashi H."/>
            <person name="Kobayashi N."/>
            <person name="Machita K."/>
            <person name="Maehara T."/>
            <person name="Masukawa M."/>
            <person name="Mizubayashi T."/>
            <person name="Mukai Y."/>
            <person name="Nagasaki H."/>
            <person name="Nagata Y."/>
            <person name="Naito S."/>
            <person name="Nakashima M."/>
            <person name="Nakama Y."/>
            <person name="Nakamichi Y."/>
            <person name="Nakamura M."/>
            <person name="Meguro A."/>
            <person name="Negishi M."/>
            <person name="Ohta I."/>
            <person name="Ohta T."/>
            <person name="Okamoto M."/>
            <person name="Ono N."/>
            <person name="Saji S."/>
            <person name="Sakaguchi M."/>
            <person name="Sakai K."/>
            <person name="Shibata M."/>
            <person name="Shimokawa T."/>
            <person name="Song J."/>
            <person name="Takazaki Y."/>
            <person name="Terasawa K."/>
            <person name="Tsugane M."/>
            <person name="Tsuji K."/>
            <person name="Ueda S."/>
            <person name="Waki K."/>
            <person name="Yamagata H."/>
            <person name="Yamamoto M."/>
            <person name="Yamamoto S."/>
            <person name="Yamane H."/>
            <person name="Yoshiki S."/>
            <person name="Yoshihara R."/>
            <person name="Yukawa K."/>
            <person name="Zhong H."/>
            <person name="Yano M."/>
            <person name="Yuan Q."/>
            <person name="Ouyang S."/>
            <person name="Liu J."/>
            <person name="Jones K.M."/>
            <person name="Gansberger K."/>
            <person name="Moffat K."/>
            <person name="Hill J."/>
            <person name="Bera J."/>
            <person name="Fadrosh D."/>
            <person name="Jin S."/>
            <person name="Johri S."/>
            <person name="Kim M."/>
            <person name="Overton L."/>
            <person name="Reardon M."/>
            <person name="Tsitrin T."/>
            <person name="Vuong H."/>
            <person name="Weaver B."/>
            <person name="Ciecko A."/>
            <person name="Tallon L."/>
            <person name="Jackson J."/>
            <person name="Pai G."/>
            <person name="Aken S.V."/>
            <person name="Utterback T."/>
            <person name="Reidmuller S."/>
            <person name="Feldblyum T."/>
            <person name="Hsiao J."/>
            <person name="Zismann V."/>
            <person name="Iobst S."/>
            <person name="de Vazeille A.R."/>
            <person name="Buell C.R."/>
            <person name="Ying K."/>
            <person name="Li Y."/>
            <person name="Lu T."/>
            <person name="Huang Y."/>
            <person name="Zhao Q."/>
            <person name="Feng Q."/>
            <person name="Zhang L."/>
            <person name="Zhu J."/>
            <person name="Weng Q."/>
            <person name="Mu J."/>
            <person name="Lu Y."/>
            <person name="Fan D."/>
            <person name="Liu Y."/>
            <person name="Guan J."/>
            <person name="Zhang Y."/>
            <person name="Yu S."/>
            <person name="Liu X."/>
            <person name="Zhang Y."/>
            <person name="Hong G."/>
            <person name="Han B."/>
            <person name="Choisne N."/>
            <person name="Demange N."/>
            <person name="Orjeda G."/>
            <person name="Samain S."/>
            <person name="Cattolico L."/>
            <person name="Pelletier E."/>
            <person name="Couloux A."/>
            <person name="Segurens B."/>
            <person name="Wincker P."/>
            <person name="D'Hont A."/>
            <person name="Scarpelli C."/>
            <person name="Weissenbach J."/>
            <person name="Salanoubat M."/>
            <person name="Quetier F."/>
            <person name="Yu Y."/>
            <person name="Kim H.R."/>
            <person name="Rambo T."/>
            <person name="Currie J."/>
            <person name="Collura K."/>
            <person name="Luo M."/>
            <person name="Yang T."/>
            <person name="Ammiraju J.S.S."/>
            <person name="Engler F."/>
            <person name="Soderlund C."/>
            <person name="Wing R.A."/>
            <person name="Palmer L.E."/>
            <person name="de la Bastide M."/>
            <person name="Spiegel L."/>
            <person name="Nascimento L."/>
            <person name="Zutavern T."/>
            <person name="O'Shaughnessy A."/>
            <person name="Dike S."/>
            <person name="Dedhia N."/>
            <person name="Preston R."/>
            <person name="Balija V."/>
            <person name="McCombie W.R."/>
            <person name="Chow T."/>
            <person name="Chen H."/>
            <person name="Chung M."/>
            <person name="Chen C."/>
            <person name="Shaw J."/>
            <person name="Wu H."/>
            <person name="Hsiao K."/>
            <person name="Chao Y."/>
            <person name="Chu M."/>
            <person name="Cheng C."/>
            <person name="Hour A."/>
            <person name="Lee P."/>
            <person name="Lin S."/>
            <person name="Lin Y."/>
            <person name="Liou J."/>
            <person name="Liu S."/>
            <person name="Hsing Y."/>
            <person name="Raghuvanshi S."/>
            <person name="Mohanty A."/>
            <person name="Bharti A.K."/>
            <person name="Gaur A."/>
            <person name="Gupta V."/>
            <person name="Kumar D."/>
            <person name="Ravi V."/>
            <person name="Vij S."/>
            <person name="Kapur A."/>
            <person name="Khurana P."/>
            <person name="Khurana P."/>
            <person name="Khurana J.P."/>
            <person name="Tyagi A.K."/>
            <person name="Gaikwad K."/>
            <person name="Singh A."/>
            <person name="Dalal V."/>
            <person name="Srivastava S."/>
            <person name="Dixit A."/>
            <person name="Pal A.K."/>
            <person name="Ghazi I.A."/>
            <person name="Yadav M."/>
            <person name="Pandit A."/>
            <person name="Bhargava A."/>
            <person name="Sureshbabu K."/>
            <person name="Batra K."/>
            <person name="Sharma T.R."/>
            <person name="Mohapatra T."/>
            <person name="Singh N.K."/>
            <person name="Messing J."/>
            <person name="Nelson A.B."/>
            <person name="Fuks G."/>
            <person name="Kavchok S."/>
            <person name="Keizer G."/>
            <person name="Linton E."/>
            <person name="Llaca V."/>
            <person name="Song R."/>
            <person name="Tanyolac B."/>
            <person name="Young S."/>
            <person name="Ho-Il K."/>
            <person name="Hahn J.H."/>
            <person name="Sangsakoo G."/>
            <person name="Vanavichit A."/>
            <person name="de Mattos Luiz.A.T."/>
            <person name="Zimmer P.D."/>
            <person name="Malone G."/>
            <person name="Dellagostin O."/>
            <person name="de Oliveira A.C."/>
            <person name="Bevan M."/>
            <person name="Bancroft I."/>
            <person name="Minx P."/>
            <person name="Cordum H."/>
            <person name="Wilson R."/>
            <person name="Cheng Z."/>
            <person name="Jin W."/>
            <person name="Jiang J."/>
            <person name="Leong S.A."/>
            <person name="Iwama H."/>
            <person name="Gojobori T."/>
            <person name="Itoh T."/>
            <person name="Niimura Y."/>
            <person name="Fujii Y."/>
            <person name="Habara T."/>
            <person name="Sakai H."/>
            <person name="Sato Y."/>
            <person name="Wilson G."/>
            <person name="Kumar K."/>
            <person name="McCouch S."/>
            <person name="Juretic N."/>
            <person name="Hoen D."/>
            <person name="Wright S."/>
            <person name="Bruskiewich R."/>
            <person name="Bureau T."/>
            <person name="Miyao A."/>
            <person name="Hirochika H."/>
            <person name="Nishikawa T."/>
            <person name="Kadowaki K."/>
            <person name="Sugiura M."/>
            <person name="Burr B."/>
            <person name="Sasaki T."/>
        </authorList>
    </citation>
    <scope>NUCLEOTIDE SEQUENCE [LARGE SCALE GENOMIC DNA]</scope>
    <source>
        <strain evidence="3">cv. Nipponbare</strain>
    </source>
</reference>
<organism evidence="2 3">
    <name type="scientific">Oryza sativa subsp. japonica</name>
    <name type="common">Rice</name>
    <dbReference type="NCBI Taxonomy" id="39947"/>
    <lineage>
        <taxon>Eukaryota</taxon>
        <taxon>Viridiplantae</taxon>
        <taxon>Streptophyta</taxon>
        <taxon>Embryophyta</taxon>
        <taxon>Tracheophyta</taxon>
        <taxon>Spermatophyta</taxon>
        <taxon>Magnoliopsida</taxon>
        <taxon>Liliopsida</taxon>
        <taxon>Poales</taxon>
        <taxon>Poaceae</taxon>
        <taxon>BOP clade</taxon>
        <taxon>Oryzoideae</taxon>
        <taxon>Oryzeae</taxon>
        <taxon>Oryzinae</taxon>
        <taxon>Oryza</taxon>
        <taxon>Oryza sativa</taxon>
    </lineage>
</organism>
<dbReference type="EMBL" id="AP005003">
    <property type="protein sequence ID" value="BAD25653.1"/>
    <property type="molecule type" value="Genomic_DNA"/>
</dbReference>
<evidence type="ECO:0000313" key="2">
    <source>
        <dbReference type="EMBL" id="BAD25653.1"/>
    </source>
</evidence>
<sequence length="123" mass="12650">MGGRVLGPSVGLTPVLSDVAGRLTSGEEVDSEAGKEEGVDRQRGSGAPHCGRVERAVEPWRQGGAAGPGRTCPLTPSARTQLLPPPLCRPSPPSLPPCRLLLAADTLLLSRLAPPASLAEKCV</sequence>
<dbReference type="AlphaFoldDB" id="Q6H6J6"/>